<protein>
    <submittedName>
        <fullName evidence="1">Uncharacterized protein</fullName>
    </submittedName>
</protein>
<organism evidence="1">
    <name type="scientific">Tanacetum cinerariifolium</name>
    <name type="common">Dalmatian daisy</name>
    <name type="synonym">Chrysanthemum cinerariifolium</name>
    <dbReference type="NCBI Taxonomy" id="118510"/>
    <lineage>
        <taxon>Eukaryota</taxon>
        <taxon>Viridiplantae</taxon>
        <taxon>Streptophyta</taxon>
        <taxon>Embryophyta</taxon>
        <taxon>Tracheophyta</taxon>
        <taxon>Spermatophyta</taxon>
        <taxon>Magnoliopsida</taxon>
        <taxon>eudicotyledons</taxon>
        <taxon>Gunneridae</taxon>
        <taxon>Pentapetalae</taxon>
        <taxon>asterids</taxon>
        <taxon>campanulids</taxon>
        <taxon>Asterales</taxon>
        <taxon>Asteraceae</taxon>
        <taxon>Asteroideae</taxon>
        <taxon>Anthemideae</taxon>
        <taxon>Anthemidinae</taxon>
        <taxon>Tanacetum</taxon>
    </lineage>
</organism>
<sequence length="70" mass="7576">DGRNDERALGPLGAVKVYKCPAQRRKAPCKHGVQGREVVGEAEVAHIPHLLNAVAPARVEHRFYGAPVVL</sequence>
<comment type="caution">
    <text evidence="1">The sequence shown here is derived from an EMBL/GenBank/DDBJ whole genome shotgun (WGS) entry which is preliminary data.</text>
</comment>
<proteinExistence type="predicted"/>
<name>A0A699XJ91_TANCI</name>
<evidence type="ECO:0000313" key="1">
    <source>
        <dbReference type="EMBL" id="GFD56971.1"/>
    </source>
</evidence>
<feature type="non-terminal residue" evidence="1">
    <location>
        <position position="70"/>
    </location>
</feature>
<accession>A0A699XJ91</accession>
<feature type="non-terminal residue" evidence="1">
    <location>
        <position position="1"/>
    </location>
</feature>
<gene>
    <name evidence="1" type="ORF">Tci_928940</name>
</gene>
<dbReference type="AlphaFoldDB" id="A0A699XJ91"/>
<reference evidence="1" key="1">
    <citation type="journal article" date="2019" name="Sci. Rep.">
        <title>Draft genome of Tanacetum cinerariifolium, the natural source of mosquito coil.</title>
        <authorList>
            <person name="Yamashiro T."/>
            <person name="Shiraishi A."/>
            <person name="Satake H."/>
            <person name="Nakayama K."/>
        </authorList>
    </citation>
    <scope>NUCLEOTIDE SEQUENCE</scope>
</reference>
<dbReference type="EMBL" id="BKCJ011835429">
    <property type="protein sequence ID" value="GFD56971.1"/>
    <property type="molecule type" value="Genomic_DNA"/>
</dbReference>